<keyword evidence="2 5" id="KW-0808">Transferase</keyword>
<keyword evidence="1 5" id="KW-0489">Methyltransferase</keyword>
<comment type="catalytic activity">
    <reaction evidence="7">
        <text>a 2'-deoxycytidine in DNA + S-adenosyl-L-methionine = a 5-methyl-2'-deoxycytidine in DNA + S-adenosyl-L-homocysteine + H(+)</text>
        <dbReference type="Rhea" id="RHEA:13681"/>
        <dbReference type="Rhea" id="RHEA-COMP:11369"/>
        <dbReference type="Rhea" id="RHEA-COMP:11370"/>
        <dbReference type="ChEBI" id="CHEBI:15378"/>
        <dbReference type="ChEBI" id="CHEBI:57856"/>
        <dbReference type="ChEBI" id="CHEBI:59789"/>
        <dbReference type="ChEBI" id="CHEBI:85452"/>
        <dbReference type="ChEBI" id="CHEBI:85454"/>
        <dbReference type="EC" id="2.1.1.37"/>
    </reaction>
</comment>
<keyword evidence="4" id="KW-0680">Restriction system</keyword>
<dbReference type="InterPro" id="IPR031303">
    <property type="entry name" value="C5_meth_CS"/>
</dbReference>
<reference evidence="8" key="1">
    <citation type="submission" date="2013-06" db="EMBL/GenBank/DDBJ databases">
        <authorList>
            <person name="Weinstock G."/>
            <person name="Sodergren E."/>
            <person name="Clifton S."/>
            <person name="Fulton L."/>
            <person name="Fulton B."/>
            <person name="Courtney L."/>
            <person name="Fronick C."/>
            <person name="Harrison M."/>
            <person name="Strong C."/>
            <person name="Farmer C."/>
            <person name="Delahaunty K."/>
            <person name="Markovic C."/>
            <person name="Hall O."/>
            <person name="Minx P."/>
            <person name="Tomlinson C."/>
            <person name="Mitreva M."/>
            <person name="Nelson J."/>
            <person name="Hou S."/>
            <person name="Wollam A."/>
            <person name="Pepin K.H."/>
            <person name="Johnson M."/>
            <person name="Bhonagiri V."/>
            <person name="Nash W.E."/>
            <person name="Warren W."/>
            <person name="Chinwalla A."/>
            <person name="Mardis E.R."/>
            <person name="Wilson R.K."/>
        </authorList>
    </citation>
    <scope>NUCLEOTIDE SEQUENCE [LARGE SCALE GENOMIC DNA]</scope>
    <source>
        <strain evidence="8">ATCC 49176</strain>
    </source>
</reference>
<evidence type="ECO:0000256" key="5">
    <source>
        <dbReference type="PROSITE-ProRule" id="PRU01016"/>
    </source>
</evidence>
<dbReference type="GeneID" id="84817378"/>
<name>W1Q1J1_ABIDE</name>
<proteinExistence type="inferred from homology"/>
<keyword evidence="9" id="KW-1185">Reference proteome</keyword>
<dbReference type="EMBL" id="ACIN03000016">
    <property type="protein sequence ID" value="ESK64866.1"/>
    <property type="molecule type" value="Genomic_DNA"/>
</dbReference>
<dbReference type="PROSITE" id="PS51679">
    <property type="entry name" value="SAM_MT_C5"/>
    <property type="match status" value="1"/>
</dbReference>
<dbReference type="SUPFAM" id="SSF53335">
    <property type="entry name" value="S-adenosyl-L-methionine-dependent methyltransferases"/>
    <property type="match status" value="1"/>
</dbReference>
<evidence type="ECO:0000256" key="1">
    <source>
        <dbReference type="ARBA" id="ARBA00022603"/>
    </source>
</evidence>
<evidence type="ECO:0000313" key="8">
    <source>
        <dbReference type="EMBL" id="ESK64866.1"/>
    </source>
</evidence>
<accession>W1Q1J1</accession>
<evidence type="ECO:0000256" key="4">
    <source>
        <dbReference type="ARBA" id="ARBA00022747"/>
    </source>
</evidence>
<evidence type="ECO:0000256" key="3">
    <source>
        <dbReference type="ARBA" id="ARBA00022691"/>
    </source>
</evidence>
<dbReference type="AlphaFoldDB" id="W1Q1J1"/>
<dbReference type="PROSITE" id="PS00095">
    <property type="entry name" value="C5_MTASE_2"/>
    <property type="match status" value="1"/>
</dbReference>
<dbReference type="EC" id="2.1.1.37" evidence="7"/>
<dbReference type="InterPro" id="IPR050750">
    <property type="entry name" value="C5-MTase"/>
</dbReference>
<dbReference type="PANTHER" id="PTHR46098:SF1">
    <property type="entry name" value="TRNA (CYTOSINE(38)-C(5))-METHYLTRANSFERASE"/>
    <property type="match status" value="1"/>
</dbReference>
<evidence type="ECO:0000256" key="6">
    <source>
        <dbReference type="RuleBase" id="RU000416"/>
    </source>
</evidence>
<comment type="caution">
    <text evidence="8">The sequence shown here is derived from an EMBL/GenBank/DDBJ whole genome shotgun (WGS) entry which is preliminary data.</text>
</comment>
<sequence>MLRMIETFSGIGSQTQALKNIGLDHKVVAISEWDVNAMYAYDILHNGKQDLSAFRHYTKQDLIDELKEYTLSMDGKNPMSERAISSLSILHLKAILCSIRNNNNLVDITKIHAQDLPEADILTYSFPCQDLSISGYWHNRDSGGIDRDANNKSTLLWQVERILKEYVACERDLPPFLLMENVSNILSPRHIDNFLEWQAFLSSLGYINQVYTLDARNFGVPQSRIRTYMISVLATDAEKRREIEDYFVVNSLEHITCPETQRKSLAAYLKVDYSNDVYRAEAIESTPELTPSREKIFAENLILAEGNQVFENLSARTVTTKQDRNPNSGVIAYGSATLTEKNPKYRNLTPRECFLLMGFSEEQFDRLTQENITVGRDRTILTVTKLVKMAGNSIVVQVLEAIFRQIRDLHENYL</sequence>
<dbReference type="Pfam" id="PF00145">
    <property type="entry name" value="DNA_methylase"/>
    <property type="match status" value="1"/>
</dbReference>
<evidence type="ECO:0000256" key="2">
    <source>
        <dbReference type="ARBA" id="ARBA00022679"/>
    </source>
</evidence>
<dbReference type="eggNOG" id="COG0270">
    <property type="taxonomic scope" value="Bacteria"/>
</dbReference>
<dbReference type="InterPro" id="IPR029063">
    <property type="entry name" value="SAM-dependent_MTases_sf"/>
</dbReference>
<gene>
    <name evidence="8" type="ORF">GCWU000182_001799</name>
</gene>
<dbReference type="InterPro" id="IPR001525">
    <property type="entry name" value="C5_MeTfrase"/>
</dbReference>
<dbReference type="Gene3D" id="3.90.120.10">
    <property type="entry name" value="DNA Methylase, subunit A, domain 2"/>
    <property type="match status" value="1"/>
</dbReference>
<dbReference type="PANTHER" id="PTHR46098">
    <property type="entry name" value="TRNA (CYTOSINE(38)-C(5))-METHYLTRANSFERASE"/>
    <property type="match status" value="1"/>
</dbReference>
<evidence type="ECO:0000256" key="7">
    <source>
        <dbReference type="RuleBase" id="RU000417"/>
    </source>
</evidence>
<dbReference type="RefSeq" id="WP_023392416.1">
    <property type="nucleotide sequence ID" value="NZ_KI535341.1"/>
</dbReference>
<dbReference type="GO" id="GO:0032259">
    <property type="term" value="P:methylation"/>
    <property type="evidence" value="ECO:0007669"/>
    <property type="project" value="UniProtKB-KW"/>
</dbReference>
<comment type="similarity">
    <text evidence="5 6">Belongs to the class I-like SAM-binding methyltransferase superfamily. C5-methyltransferase family.</text>
</comment>
<dbReference type="STRING" id="592010.GCWU000182_001799"/>
<feature type="active site" evidence="5">
    <location>
        <position position="128"/>
    </location>
</feature>
<dbReference type="PRINTS" id="PR00105">
    <property type="entry name" value="C5METTRFRASE"/>
</dbReference>
<keyword evidence="3 5" id="KW-0949">S-adenosyl-L-methionine</keyword>
<evidence type="ECO:0000313" key="9">
    <source>
        <dbReference type="Proteomes" id="UP000019050"/>
    </source>
</evidence>
<dbReference type="Gene3D" id="3.40.50.150">
    <property type="entry name" value="Vaccinia Virus protein VP39"/>
    <property type="match status" value="1"/>
</dbReference>
<dbReference type="InterPro" id="IPR018117">
    <property type="entry name" value="C5_DNA_meth_AS"/>
</dbReference>
<dbReference type="GO" id="GO:0003886">
    <property type="term" value="F:DNA (cytosine-5-)-methyltransferase activity"/>
    <property type="evidence" value="ECO:0007669"/>
    <property type="project" value="UniProtKB-EC"/>
</dbReference>
<dbReference type="HOGENOM" id="CLU_006958_0_6_9"/>
<dbReference type="NCBIfam" id="TIGR00675">
    <property type="entry name" value="dcm"/>
    <property type="match status" value="1"/>
</dbReference>
<protein>
    <recommendedName>
        <fullName evidence="7">Cytosine-specific methyltransferase</fullName>
        <ecNumber evidence="7">2.1.1.37</ecNumber>
    </recommendedName>
</protein>
<dbReference type="PROSITE" id="PS00094">
    <property type="entry name" value="C5_MTASE_1"/>
    <property type="match status" value="1"/>
</dbReference>
<dbReference type="Proteomes" id="UP000019050">
    <property type="component" value="Unassembled WGS sequence"/>
</dbReference>
<dbReference type="GO" id="GO:0009307">
    <property type="term" value="P:DNA restriction-modification system"/>
    <property type="evidence" value="ECO:0007669"/>
    <property type="project" value="UniProtKB-KW"/>
</dbReference>
<organism evidence="8 9">
    <name type="scientific">Abiotrophia defectiva ATCC 49176</name>
    <dbReference type="NCBI Taxonomy" id="592010"/>
    <lineage>
        <taxon>Bacteria</taxon>
        <taxon>Bacillati</taxon>
        <taxon>Bacillota</taxon>
        <taxon>Bacilli</taxon>
        <taxon>Lactobacillales</taxon>
        <taxon>Aerococcaceae</taxon>
        <taxon>Abiotrophia</taxon>
    </lineage>
</organism>